<reference evidence="2" key="1">
    <citation type="journal article" date="2023" name="Mol. Phylogenet. Evol.">
        <title>Genome-scale phylogeny and comparative genomics of the fungal order Sordariales.</title>
        <authorList>
            <person name="Hensen N."/>
            <person name="Bonometti L."/>
            <person name="Westerberg I."/>
            <person name="Brannstrom I.O."/>
            <person name="Guillou S."/>
            <person name="Cros-Aarteil S."/>
            <person name="Calhoun S."/>
            <person name="Haridas S."/>
            <person name="Kuo A."/>
            <person name="Mondo S."/>
            <person name="Pangilinan J."/>
            <person name="Riley R."/>
            <person name="LaButti K."/>
            <person name="Andreopoulos B."/>
            <person name="Lipzen A."/>
            <person name="Chen C."/>
            <person name="Yan M."/>
            <person name="Daum C."/>
            <person name="Ng V."/>
            <person name="Clum A."/>
            <person name="Steindorff A."/>
            <person name="Ohm R.A."/>
            <person name="Martin F."/>
            <person name="Silar P."/>
            <person name="Natvig D.O."/>
            <person name="Lalanne C."/>
            <person name="Gautier V."/>
            <person name="Ament-Velasquez S.L."/>
            <person name="Kruys A."/>
            <person name="Hutchinson M.I."/>
            <person name="Powell A.J."/>
            <person name="Barry K."/>
            <person name="Miller A.N."/>
            <person name="Grigoriev I.V."/>
            <person name="Debuchy R."/>
            <person name="Gladieux P."/>
            <person name="Hiltunen Thoren M."/>
            <person name="Johannesson H."/>
        </authorList>
    </citation>
    <scope>NUCLEOTIDE SEQUENCE</scope>
    <source>
        <strain evidence="2">CBS 757.83</strain>
    </source>
</reference>
<keyword evidence="3" id="KW-1185">Reference proteome</keyword>
<dbReference type="AlphaFoldDB" id="A0AAN6PQJ1"/>
<gene>
    <name evidence="2" type="ORF">N658DRAFT_74058</name>
</gene>
<dbReference type="Proteomes" id="UP001305647">
    <property type="component" value="Unassembled WGS sequence"/>
</dbReference>
<protein>
    <submittedName>
        <fullName evidence="2">Uncharacterized protein</fullName>
    </submittedName>
</protein>
<organism evidence="2 3">
    <name type="scientific">Parathielavia hyrcaniae</name>
    <dbReference type="NCBI Taxonomy" id="113614"/>
    <lineage>
        <taxon>Eukaryota</taxon>
        <taxon>Fungi</taxon>
        <taxon>Dikarya</taxon>
        <taxon>Ascomycota</taxon>
        <taxon>Pezizomycotina</taxon>
        <taxon>Sordariomycetes</taxon>
        <taxon>Sordariomycetidae</taxon>
        <taxon>Sordariales</taxon>
        <taxon>Chaetomiaceae</taxon>
        <taxon>Parathielavia</taxon>
    </lineage>
</organism>
<comment type="caution">
    <text evidence="2">The sequence shown here is derived from an EMBL/GenBank/DDBJ whole genome shotgun (WGS) entry which is preliminary data.</text>
</comment>
<dbReference type="EMBL" id="MU863760">
    <property type="protein sequence ID" value="KAK4095918.1"/>
    <property type="molecule type" value="Genomic_DNA"/>
</dbReference>
<evidence type="ECO:0000256" key="1">
    <source>
        <dbReference type="SAM" id="MobiDB-lite"/>
    </source>
</evidence>
<evidence type="ECO:0000313" key="3">
    <source>
        <dbReference type="Proteomes" id="UP001305647"/>
    </source>
</evidence>
<sequence length="290" mass="31211">MPIPLFTPKVSVHPPTASNESSRTNFVRARSTLMDPLAPSDGATEVQLFHQQVRHYGHDFISFISAGLRETPTGLSITLETIEWPESQVSQVWFVGSTDLATEQAVLRFFQSDVGKRALGSDAVEFKLASSPLRLPGIQAQFTTAATPPQDGQEAVTTSESTSPPSHPHIGIPTDTGGGLPAAFTAADRPLQDGQEVVIASESTTLPHSQACVPAAPATSGWLQVSPHMHFSQVLRVKPRDQQAHADSRYLRGWLVDPNKSTVHGRVAAIVGAREYLVTPLADLRVEGET</sequence>
<accession>A0AAN6PQJ1</accession>
<feature type="region of interest" description="Disordered" evidence="1">
    <location>
        <begin position="145"/>
        <end position="178"/>
    </location>
</feature>
<reference evidence="2" key="2">
    <citation type="submission" date="2023-05" db="EMBL/GenBank/DDBJ databases">
        <authorList>
            <consortium name="Lawrence Berkeley National Laboratory"/>
            <person name="Steindorff A."/>
            <person name="Hensen N."/>
            <person name="Bonometti L."/>
            <person name="Westerberg I."/>
            <person name="Brannstrom I.O."/>
            <person name="Guillou S."/>
            <person name="Cros-Aarteil S."/>
            <person name="Calhoun S."/>
            <person name="Haridas S."/>
            <person name="Kuo A."/>
            <person name="Mondo S."/>
            <person name="Pangilinan J."/>
            <person name="Riley R."/>
            <person name="Labutti K."/>
            <person name="Andreopoulos B."/>
            <person name="Lipzen A."/>
            <person name="Chen C."/>
            <person name="Yanf M."/>
            <person name="Daum C."/>
            <person name="Ng V."/>
            <person name="Clum A."/>
            <person name="Ohm R."/>
            <person name="Martin F."/>
            <person name="Silar P."/>
            <person name="Natvig D."/>
            <person name="Lalanne C."/>
            <person name="Gautier V."/>
            <person name="Ament-Velasquez S.L."/>
            <person name="Kruys A."/>
            <person name="Hutchinson M.I."/>
            <person name="Powell A.J."/>
            <person name="Barry K."/>
            <person name="Miller A.N."/>
            <person name="Grigoriev I.V."/>
            <person name="Debuchy R."/>
            <person name="Gladieux P."/>
            <person name="Thoren M.H."/>
            <person name="Johannesson H."/>
        </authorList>
    </citation>
    <scope>NUCLEOTIDE SEQUENCE</scope>
    <source>
        <strain evidence="2">CBS 757.83</strain>
    </source>
</reference>
<name>A0AAN6PQJ1_9PEZI</name>
<proteinExistence type="predicted"/>
<evidence type="ECO:0000313" key="2">
    <source>
        <dbReference type="EMBL" id="KAK4095918.1"/>
    </source>
</evidence>